<sequence>MGIRLFVTFTSNLLGAETIEELEQLEKVAFYIAEGLLEEEGFEFLFPLTIKSIKLLHKKLFGRIYSFAGDKVNQQSNSCNIDTRMGLGNKLSGIIIEDDKIIEIIS</sequence>
<organism evidence="1 2">
    <name type="scientific">Macrococcoides goetzii</name>
    <dbReference type="NCBI Taxonomy" id="1891097"/>
    <lineage>
        <taxon>Bacteria</taxon>
        <taxon>Bacillati</taxon>
        <taxon>Bacillota</taxon>
        <taxon>Bacilli</taxon>
        <taxon>Bacillales</taxon>
        <taxon>Staphylococcaceae</taxon>
        <taxon>Macrococcoides</taxon>
    </lineage>
</organism>
<reference evidence="1 2" key="1">
    <citation type="journal article" date="2018" name="Front. Microbiol.">
        <title>Description and Comparative Genomics of Macrococcus caseolyticus subsp. hominis subsp. nov., Macrococcus goetzii sp. nov., Macrococcus epidermidis sp. nov., and Macrococcus bohemicus sp. nov., Novel Macrococci From Human Clinical Material With Virulence Potential and Suspected Uptake of Foreign DNA by Natural Transformation.</title>
        <authorList>
            <person name="Maslanova I."/>
            <person name="Wertheimer Z."/>
            <person name="Sedlacek I."/>
            <person name="Svec P."/>
            <person name="Indrakova A."/>
            <person name="Kovarovic V."/>
            <person name="Schumann P."/>
            <person name="Sproer C."/>
            <person name="Kralova S."/>
            <person name="Sedo O."/>
            <person name="Kristofova L."/>
            <person name="Vrbovska V."/>
            <person name="Fuzik T."/>
            <person name="Petras P."/>
            <person name="Zdrahal Z."/>
            <person name="Ruzickova V."/>
            <person name="Doskar J."/>
            <person name="Pantucek R."/>
        </authorList>
    </citation>
    <scope>NUCLEOTIDE SEQUENCE [LARGE SCALE GENOMIC DNA]</scope>
    <source>
        <strain evidence="1 2">CCM 4927</strain>
    </source>
</reference>
<dbReference type="Gene3D" id="1.10.3290.10">
    <property type="entry name" value="Fido-like domain"/>
    <property type="match status" value="1"/>
</dbReference>
<dbReference type="EMBL" id="MJBI02000002">
    <property type="protein sequence ID" value="RAI81069.1"/>
    <property type="molecule type" value="Genomic_DNA"/>
</dbReference>
<accession>A0A395GAH5</accession>
<dbReference type="Proteomes" id="UP000229523">
    <property type="component" value="Unassembled WGS sequence"/>
</dbReference>
<keyword evidence="2" id="KW-1185">Reference proteome</keyword>
<proteinExistence type="predicted"/>
<evidence type="ECO:0000313" key="1">
    <source>
        <dbReference type="EMBL" id="RAI81069.1"/>
    </source>
</evidence>
<protein>
    <submittedName>
        <fullName evidence="1">Uncharacterized protein</fullName>
    </submittedName>
</protein>
<dbReference type="AlphaFoldDB" id="A0A395GAH5"/>
<dbReference type="RefSeq" id="WP_099579463.1">
    <property type="nucleotide sequence ID" value="NZ_MJBI02000002.1"/>
</dbReference>
<gene>
    <name evidence="1" type="ORF">BFS35_005755</name>
</gene>
<name>A0A395GAH5_9STAP</name>
<comment type="caution">
    <text evidence="1">The sequence shown here is derived from an EMBL/GenBank/DDBJ whole genome shotgun (WGS) entry which is preliminary data.</text>
</comment>
<dbReference type="InterPro" id="IPR036597">
    <property type="entry name" value="Fido-like_dom_sf"/>
</dbReference>
<evidence type="ECO:0000313" key="2">
    <source>
        <dbReference type="Proteomes" id="UP000229523"/>
    </source>
</evidence>